<organism evidence="2 3">
    <name type="scientific">Amycolatopsis tucumanensis</name>
    <dbReference type="NCBI Taxonomy" id="401106"/>
    <lineage>
        <taxon>Bacteria</taxon>
        <taxon>Bacillati</taxon>
        <taxon>Actinomycetota</taxon>
        <taxon>Actinomycetes</taxon>
        <taxon>Pseudonocardiales</taxon>
        <taxon>Pseudonocardiaceae</taxon>
        <taxon>Amycolatopsis</taxon>
    </lineage>
</organism>
<evidence type="ECO:0000313" key="2">
    <source>
        <dbReference type="EMBL" id="GAA3840400.1"/>
    </source>
</evidence>
<dbReference type="InterPro" id="IPR016040">
    <property type="entry name" value="NAD(P)-bd_dom"/>
</dbReference>
<dbReference type="SUPFAM" id="SSF51735">
    <property type="entry name" value="NAD(P)-binding Rossmann-fold domains"/>
    <property type="match status" value="1"/>
</dbReference>
<dbReference type="PANTHER" id="PTHR43162:SF1">
    <property type="entry name" value="PRESTALK A DIFFERENTIATION PROTEIN A"/>
    <property type="match status" value="1"/>
</dbReference>
<proteinExistence type="predicted"/>
<dbReference type="Gene3D" id="3.40.50.720">
    <property type="entry name" value="NAD(P)-binding Rossmann-like Domain"/>
    <property type="match status" value="1"/>
</dbReference>
<dbReference type="RefSeq" id="WP_237337109.1">
    <property type="nucleotide sequence ID" value="NZ_BAABCM010000012.1"/>
</dbReference>
<feature type="domain" description="NAD(P)-binding" evidence="1">
    <location>
        <begin position="8"/>
        <end position="180"/>
    </location>
</feature>
<dbReference type="Gene3D" id="3.90.25.10">
    <property type="entry name" value="UDP-galactose 4-epimerase, domain 1"/>
    <property type="match status" value="1"/>
</dbReference>
<dbReference type="InterPro" id="IPR036291">
    <property type="entry name" value="NAD(P)-bd_dom_sf"/>
</dbReference>
<dbReference type="EMBL" id="BAABCM010000012">
    <property type="protein sequence ID" value="GAA3840400.1"/>
    <property type="molecule type" value="Genomic_DNA"/>
</dbReference>
<dbReference type="CDD" id="cd05269">
    <property type="entry name" value="TMR_SDR_a"/>
    <property type="match status" value="1"/>
</dbReference>
<name>A0ABP7JCD7_9PSEU</name>
<dbReference type="Proteomes" id="UP001501624">
    <property type="component" value="Unassembled WGS sequence"/>
</dbReference>
<evidence type="ECO:0000313" key="3">
    <source>
        <dbReference type="Proteomes" id="UP001501624"/>
    </source>
</evidence>
<keyword evidence="3" id="KW-1185">Reference proteome</keyword>
<dbReference type="InterPro" id="IPR051604">
    <property type="entry name" value="Ergot_Alk_Oxidoreductase"/>
</dbReference>
<sequence length="283" mass="30262">MGRIAVTGATGQLGSRVAALLAERGVPQRLCVRDPARAPRTEGAEVVAADYADTAGFRDALAGISTLFLVSGHEGPERMDLHRSAVRAAAEAGVDRVVYTSFLGAAPLATFTFAREHAETERLIRESGLRLTALRNTLYADVAPHFVGSDGVLRGPSADGRLAWVARQDVARLAVECLLDDGHADQVYDVTGPEAIDLHETAALLSEVSGRKITYHAETLEEARASRAGAQDWEIDGWVGSYAAIATGEVAVTSHTVEHVTGRRPWTFAEFLAAEPEAWAHLK</sequence>
<evidence type="ECO:0000259" key="1">
    <source>
        <dbReference type="Pfam" id="PF13460"/>
    </source>
</evidence>
<reference evidence="3" key="1">
    <citation type="journal article" date="2019" name="Int. J. Syst. Evol. Microbiol.">
        <title>The Global Catalogue of Microorganisms (GCM) 10K type strain sequencing project: providing services to taxonomists for standard genome sequencing and annotation.</title>
        <authorList>
            <consortium name="The Broad Institute Genomics Platform"/>
            <consortium name="The Broad Institute Genome Sequencing Center for Infectious Disease"/>
            <person name="Wu L."/>
            <person name="Ma J."/>
        </authorList>
    </citation>
    <scope>NUCLEOTIDE SEQUENCE [LARGE SCALE GENOMIC DNA]</scope>
    <source>
        <strain evidence="3">JCM 17017</strain>
    </source>
</reference>
<gene>
    <name evidence="2" type="ORF">GCM10022380_68180</name>
</gene>
<dbReference type="Pfam" id="PF13460">
    <property type="entry name" value="NAD_binding_10"/>
    <property type="match status" value="1"/>
</dbReference>
<dbReference type="PANTHER" id="PTHR43162">
    <property type="match status" value="1"/>
</dbReference>
<accession>A0ABP7JCD7</accession>
<comment type="caution">
    <text evidence="2">The sequence shown here is derived from an EMBL/GenBank/DDBJ whole genome shotgun (WGS) entry which is preliminary data.</text>
</comment>
<protein>
    <submittedName>
        <fullName evidence="2">SDR family oxidoreductase</fullName>
    </submittedName>
</protein>